<evidence type="ECO:0000259" key="4">
    <source>
        <dbReference type="Pfam" id="PF16017"/>
    </source>
</evidence>
<keyword evidence="2" id="KW-0963">Cytoplasm</keyword>
<dbReference type="SUPFAM" id="SSF54695">
    <property type="entry name" value="POZ domain"/>
    <property type="match status" value="1"/>
</dbReference>
<evidence type="ECO:0000256" key="1">
    <source>
        <dbReference type="ARBA" id="ARBA00004496"/>
    </source>
</evidence>
<dbReference type="CDD" id="cd18318">
    <property type="entry name" value="BTB_POZ_KCTD20-like"/>
    <property type="match status" value="1"/>
</dbReference>
<organism evidence="5 6">
    <name type="scientific">Holothuria leucospilota</name>
    <name type="common">Black long sea cucumber</name>
    <name type="synonym">Mertensiothuria leucospilota</name>
    <dbReference type="NCBI Taxonomy" id="206669"/>
    <lineage>
        <taxon>Eukaryota</taxon>
        <taxon>Metazoa</taxon>
        <taxon>Echinodermata</taxon>
        <taxon>Eleutherozoa</taxon>
        <taxon>Echinozoa</taxon>
        <taxon>Holothuroidea</taxon>
        <taxon>Aspidochirotacea</taxon>
        <taxon>Aspidochirotida</taxon>
        <taxon>Holothuriidae</taxon>
        <taxon>Holothuria</taxon>
    </lineage>
</organism>
<dbReference type="Gene3D" id="3.30.710.10">
    <property type="entry name" value="Potassium Channel Kv1.1, Chain A"/>
    <property type="match status" value="1"/>
</dbReference>
<dbReference type="Pfam" id="PF16017">
    <property type="entry name" value="BTB_3"/>
    <property type="match status" value="1"/>
</dbReference>
<dbReference type="PANTHER" id="PTHR21637">
    <property type="entry name" value="BTB/POZ DOMAIN-CONTAINING PROTEIN 10-RELATED"/>
    <property type="match status" value="1"/>
</dbReference>
<dbReference type="InterPro" id="IPR039885">
    <property type="entry name" value="BTBD10/KCTD20_BTB/POZ"/>
</dbReference>
<dbReference type="GO" id="GO:0042327">
    <property type="term" value="P:positive regulation of phosphorylation"/>
    <property type="evidence" value="ECO:0007669"/>
    <property type="project" value="TreeGrafter"/>
</dbReference>
<feature type="compositionally biased region" description="Low complexity" evidence="3">
    <location>
        <begin position="402"/>
        <end position="413"/>
    </location>
</feature>
<feature type="domain" description="BTBD10/KCTD20 BTB/POZ" evidence="4">
    <location>
        <begin position="121"/>
        <end position="226"/>
    </location>
</feature>
<sequence length="434" mass="48900">MAADNRSCLRTHPTSGKSSSGSELEAQGQSSRPRKSAVRRHSQPSLSTSPAMSDNVTNSPTHSCLKNAGVSESPATTVRPHSAPSSSGIPVRNRKLTLEDGEISRPIGGWKGQVSKKLPDRVTLNVDNTRFVVDPNLFTAHPNTMLGRMFTNGVESSMTKPNEKGEYSLAQGVTSEIFSIVLEFYKQGVIRCPPSVQVADLREACDYLLIPFNDRTIRCQNLRSFLHEISNDGAQEEFEKYLDALILPEMVSCARRGERECHIVILMEDDVVEWDEEYPPAAGEENAQGKELSVVVTIKCMFTVIYCTQLYRFFRYIENRDVAKSVLKDRGLKKIRLGIEGYPTYKEKVKQRPGNKPEVIYNYVQRPFIRLSWEKEENKSRHVDFQCVRSRSIPNLASISSDPQLNPDNNPQPEGIALMQQQPQEWNYGDEEPS</sequence>
<dbReference type="EMBL" id="JAIZAY010000012">
    <property type="protein sequence ID" value="KAJ8032516.1"/>
    <property type="molecule type" value="Genomic_DNA"/>
</dbReference>
<evidence type="ECO:0000256" key="2">
    <source>
        <dbReference type="ARBA" id="ARBA00022490"/>
    </source>
</evidence>
<name>A0A9Q1BTG4_HOLLE</name>
<accession>A0A9Q1BTG4</accession>
<feature type="compositionally biased region" description="Polar residues" evidence="3">
    <location>
        <begin position="12"/>
        <end position="31"/>
    </location>
</feature>
<dbReference type="OrthoDB" id="10034757at2759"/>
<dbReference type="PANTHER" id="PTHR21637:SF0">
    <property type="entry name" value="AT10158P"/>
    <property type="match status" value="1"/>
</dbReference>
<reference evidence="5" key="1">
    <citation type="submission" date="2021-10" db="EMBL/GenBank/DDBJ databases">
        <title>Tropical sea cucumber genome reveals ecological adaptation and Cuvierian tubules defense mechanism.</title>
        <authorList>
            <person name="Chen T."/>
        </authorList>
    </citation>
    <scope>NUCLEOTIDE SEQUENCE</scope>
    <source>
        <strain evidence="5">Nanhai2018</strain>
        <tissue evidence="5">Muscle</tissue>
    </source>
</reference>
<dbReference type="InterPro" id="IPR039886">
    <property type="entry name" value="BTBD10/KCTD20"/>
</dbReference>
<dbReference type="Proteomes" id="UP001152320">
    <property type="component" value="Chromosome 12"/>
</dbReference>
<evidence type="ECO:0000313" key="6">
    <source>
        <dbReference type="Proteomes" id="UP001152320"/>
    </source>
</evidence>
<gene>
    <name evidence="5" type="ORF">HOLleu_26067</name>
</gene>
<comment type="caution">
    <text evidence="5">The sequence shown here is derived from an EMBL/GenBank/DDBJ whole genome shotgun (WGS) entry which is preliminary data.</text>
</comment>
<feature type="region of interest" description="Disordered" evidence="3">
    <location>
        <begin position="1"/>
        <end position="94"/>
    </location>
</feature>
<feature type="compositionally biased region" description="Polar residues" evidence="3">
    <location>
        <begin position="43"/>
        <end position="64"/>
    </location>
</feature>
<evidence type="ECO:0000256" key="3">
    <source>
        <dbReference type="SAM" id="MobiDB-lite"/>
    </source>
</evidence>
<dbReference type="InterPro" id="IPR011333">
    <property type="entry name" value="SKP1/BTB/POZ_sf"/>
</dbReference>
<comment type="subcellular location">
    <subcellularLocation>
        <location evidence="1">Cytoplasm</location>
    </subcellularLocation>
</comment>
<proteinExistence type="predicted"/>
<feature type="region of interest" description="Disordered" evidence="3">
    <location>
        <begin position="397"/>
        <end position="434"/>
    </location>
</feature>
<protein>
    <submittedName>
        <fullName evidence="5">BTB/POZ domain-containing protein KCTD20</fullName>
    </submittedName>
</protein>
<keyword evidence="6" id="KW-1185">Reference proteome</keyword>
<dbReference type="AlphaFoldDB" id="A0A9Q1BTG4"/>
<feature type="compositionally biased region" description="Basic residues" evidence="3">
    <location>
        <begin position="32"/>
        <end position="42"/>
    </location>
</feature>
<evidence type="ECO:0000313" key="5">
    <source>
        <dbReference type="EMBL" id="KAJ8032516.1"/>
    </source>
</evidence>
<dbReference type="GO" id="GO:0005737">
    <property type="term" value="C:cytoplasm"/>
    <property type="evidence" value="ECO:0007669"/>
    <property type="project" value="UniProtKB-SubCell"/>
</dbReference>